<dbReference type="CDD" id="cd01949">
    <property type="entry name" value="GGDEF"/>
    <property type="match status" value="1"/>
</dbReference>
<dbReference type="SUPFAM" id="SSF55073">
    <property type="entry name" value="Nucleotide cyclase"/>
    <property type="match status" value="1"/>
</dbReference>
<dbReference type="Pfam" id="PF00990">
    <property type="entry name" value="GGDEF"/>
    <property type="match status" value="1"/>
</dbReference>
<dbReference type="PROSITE" id="PS50887">
    <property type="entry name" value="GGDEF"/>
    <property type="match status" value="1"/>
</dbReference>
<dbReference type="FunFam" id="3.30.70.270:FF:000001">
    <property type="entry name" value="Diguanylate cyclase domain protein"/>
    <property type="match status" value="1"/>
</dbReference>
<dbReference type="Pfam" id="PF00563">
    <property type="entry name" value="EAL"/>
    <property type="match status" value="1"/>
</dbReference>
<dbReference type="InterPro" id="IPR000160">
    <property type="entry name" value="GGDEF_dom"/>
</dbReference>
<evidence type="ECO:0000313" key="6">
    <source>
        <dbReference type="Proteomes" id="UP000676246"/>
    </source>
</evidence>
<dbReference type="InterPro" id="IPR050706">
    <property type="entry name" value="Cyclic-di-GMP_PDE-like"/>
</dbReference>
<gene>
    <name evidence="5" type="ORF">KAK03_06775</name>
</gene>
<dbReference type="InterPro" id="IPR043128">
    <property type="entry name" value="Rev_trsase/Diguanyl_cyclase"/>
</dbReference>
<evidence type="ECO:0000259" key="4">
    <source>
        <dbReference type="PROSITE" id="PS50887"/>
    </source>
</evidence>
<protein>
    <submittedName>
        <fullName evidence="5">EAL domain-containing protein</fullName>
    </submittedName>
</protein>
<dbReference type="InterPro" id="IPR001633">
    <property type="entry name" value="EAL_dom"/>
</dbReference>
<feature type="compositionally biased region" description="Basic residues" evidence="1">
    <location>
        <begin position="8"/>
        <end position="18"/>
    </location>
</feature>
<dbReference type="GO" id="GO:0071111">
    <property type="term" value="F:cyclic-guanylate-specific phosphodiesterase activity"/>
    <property type="evidence" value="ECO:0007669"/>
    <property type="project" value="InterPro"/>
</dbReference>
<dbReference type="Gene3D" id="3.30.70.270">
    <property type="match status" value="1"/>
</dbReference>
<dbReference type="PANTHER" id="PTHR33121:SF70">
    <property type="entry name" value="SIGNALING PROTEIN YKOW"/>
    <property type="match status" value="1"/>
</dbReference>
<name>A0A940Y4Q9_9BURK</name>
<dbReference type="InterPro" id="IPR035919">
    <property type="entry name" value="EAL_sf"/>
</dbReference>
<organism evidence="5 6">
    <name type="scientific">Ideonella alba</name>
    <dbReference type="NCBI Taxonomy" id="2824118"/>
    <lineage>
        <taxon>Bacteria</taxon>
        <taxon>Pseudomonadati</taxon>
        <taxon>Pseudomonadota</taxon>
        <taxon>Betaproteobacteria</taxon>
        <taxon>Burkholderiales</taxon>
        <taxon>Sphaerotilaceae</taxon>
        <taxon>Ideonella</taxon>
    </lineage>
</organism>
<keyword evidence="2" id="KW-0472">Membrane</keyword>
<evidence type="ECO:0000313" key="5">
    <source>
        <dbReference type="EMBL" id="MBQ0930189.1"/>
    </source>
</evidence>
<reference evidence="5 6" key="1">
    <citation type="submission" date="2021-04" db="EMBL/GenBank/DDBJ databases">
        <title>The genome sequence of Ideonella sp. 3Y2.</title>
        <authorList>
            <person name="Liu Y."/>
        </authorList>
    </citation>
    <scope>NUCLEOTIDE SEQUENCE [LARGE SCALE GENOMIC DNA]</scope>
    <source>
        <strain evidence="5 6">3Y2</strain>
    </source>
</reference>
<dbReference type="InterPro" id="IPR029787">
    <property type="entry name" value="Nucleotide_cyclase"/>
</dbReference>
<dbReference type="PROSITE" id="PS50883">
    <property type="entry name" value="EAL"/>
    <property type="match status" value="1"/>
</dbReference>
<feature type="transmembrane region" description="Helical" evidence="2">
    <location>
        <begin position="41"/>
        <end position="62"/>
    </location>
</feature>
<accession>A0A940Y4Q9</accession>
<dbReference type="Proteomes" id="UP000676246">
    <property type="component" value="Unassembled WGS sequence"/>
</dbReference>
<dbReference type="PANTHER" id="PTHR33121">
    <property type="entry name" value="CYCLIC DI-GMP PHOSPHODIESTERASE PDEF"/>
    <property type="match status" value="1"/>
</dbReference>
<dbReference type="EMBL" id="JAGQDD010000003">
    <property type="protein sequence ID" value="MBQ0930189.1"/>
    <property type="molecule type" value="Genomic_DNA"/>
</dbReference>
<dbReference type="AlphaFoldDB" id="A0A940Y4Q9"/>
<feature type="region of interest" description="Disordered" evidence="1">
    <location>
        <begin position="1"/>
        <end position="26"/>
    </location>
</feature>
<proteinExistence type="predicted"/>
<keyword evidence="6" id="KW-1185">Reference proteome</keyword>
<feature type="transmembrane region" description="Helical" evidence="2">
    <location>
        <begin position="74"/>
        <end position="95"/>
    </location>
</feature>
<dbReference type="SUPFAM" id="SSF141868">
    <property type="entry name" value="EAL domain-like"/>
    <property type="match status" value="1"/>
</dbReference>
<dbReference type="RefSeq" id="WP_210852690.1">
    <property type="nucleotide sequence ID" value="NZ_JAGQDD010000003.1"/>
</dbReference>
<feature type="domain" description="GGDEF" evidence="4">
    <location>
        <begin position="192"/>
        <end position="327"/>
    </location>
</feature>
<evidence type="ECO:0000256" key="2">
    <source>
        <dbReference type="SAM" id="Phobius"/>
    </source>
</evidence>
<dbReference type="Gene3D" id="3.20.20.450">
    <property type="entry name" value="EAL domain"/>
    <property type="match status" value="1"/>
</dbReference>
<dbReference type="NCBIfam" id="TIGR00254">
    <property type="entry name" value="GGDEF"/>
    <property type="match status" value="1"/>
</dbReference>
<dbReference type="SMART" id="SM00267">
    <property type="entry name" value="GGDEF"/>
    <property type="match status" value="1"/>
</dbReference>
<evidence type="ECO:0000256" key="1">
    <source>
        <dbReference type="SAM" id="MobiDB-lite"/>
    </source>
</evidence>
<dbReference type="SMART" id="SM00052">
    <property type="entry name" value="EAL"/>
    <property type="match status" value="1"/>
</dbReference>
<feature type="domain" description="EAL" evidence="3">
    <location>
        <begin position="335"/>
        <end position="589"/>
    </location>
</feature>
<dbReference type="CDD" id="cd01948">
    <property type="entry name" value="EAL"/>
    <property type="match status" value="1"/>
</dbReference>
<keyword evidence="2" id="KW-1133">Transmembrane helix</keyword>
<comment type="caution">
    <text evidence="5">The sequence shown here is derived from an EMBL/GenBank/DDBJ whole genome shotgun (WGS) entry which is preliminary data.</text>
</comment>
<evidence type="ECO:0000259" key="3">
    <source>
        <dbReference type="PROSITE" id="PS50883"/>
    </source>
</evidence>
<sequence>MPHPERRQPKRLLNRSAHRSPAAARPPVAPAAARGAVSLRLLLMVALVAALLLPVAVLSWLAPQPAASLELLPVLAWQVGAVLLVLTAVWMLGVLRPLMRLRAAAIGLADMRGEGVQVCRPGWRPLGSELDQITRLLQQAQGRMAGLLGELEERHREMHRMAMYDALTGLPNRRMLREMFDRAAAQARRQNRPMAVLFIDLDHFKEVNDRHGHPAGDELLQTIARRLQDTLRRADLIGRLAGDEFVALLQDASDPQHLAHTTLRVIHAVEQPVPLDGGRIQGEVSASVGVARFPADGDDFDQLLDHADQAMYQAKMLGRGRFALFQPQLSPGERPIGADGEMLRAFDDDELQLFFQPVIDTETGQAVGAEALIRWQHPSEGLLPPSRIIHRAEETGALHRLELRTLDQACAQLAAWKRMGLKPGKVSINVSAPEFRHAAWAEELGQALTRHGIHRGELAVELTEGTLMGDAEDTAQRLRALRSLGVPLVIDDFGSGPISLARLGELQPAMVKLDAGFVQRLPQDVAARALVSGIVGLARSLGITVIAEGVETEAQRDMLADLGCPLQQGYLFARPQPALPEPAWPLPHAEPDLEPWPLEGANDAMLSPLDALQPNRQLGLR</sequence>
<keyword evidence="2" id="KW-0812">Transmembrane</keyword>